<evidence type="ECO:0000256" key="3">
    <source>
        <dbReference type="ARBA" id="ARBA00022679"/>
    </source>
</evidence>
<protein>
    <recommendedName>
        <fullName evidence="2 9">DNA polymerase III subunit delta</fullName>
        <ecNumber evidence="1 9">2.7.7.7</ecNumber>
    </recommendedName>
</protein>
<dbReference type="SUPFAM" id="SSF52540">
    <property type="entry name" value="P-loop containing nucleoside triphosphate hydrolases"/>
    <property type="match status" value="1"/>
</dbReference>
<accession>A0A0F5VA85</accession>
<evidence type="ECO:0000256" key="4">
    <source>
        <dbReference type="ARBA" id="ARBA00022695"/>
    </source>
</evidence>
<gene>
    <name evidence="12" type="primary">holA</name>
    <name evidence="12" type="ORF">KY46_15665</name>
</gene>
<dbReference type="CDD" id="cd18138">
    <property type="entry name" value="HLD_clamp_pol_III_delta"/>
    <property type="match status" value="1"/>
</dbReference>
<dbReference type="EC" id="2.7.7.7" evidence="1 9"/>
<dbReference type="InterPro" id="IPR032780">
    <property type="entry name" value="DNA_pol3_delt_C"/>
</dbReference>
<dbReference type="InterPro" id="IPR010372">
    <property type="entry name" value="DNA_pol3_delta_N"/>
</dbReference>
<sequence>MRVYPEQLAERLKQGLASAYLLAGNEPLLLQETADRVRQQARDAGFLERHSYNIDNQLDWNEVLDNCQALSLFSSRQIIELIMPDSGITATQAKSLQTVIDALHPDILLLVQSPRLNKKQESSAWFKALTTQGIYVPCNTPDARQLPRFIQQRCQQLGLTADAETIQILAQWHEGNLLALAQSLHKLTLIYPDGTLTLPRIQEALSRHNHYTPFQLLDALLAGQAKRSQRIVRQLEAEGVEAIIVLRTLQRELTQLYRMQEMGQQGIPLNRILENFRVWQNRRELYVGALHRLPLPTLLKAIQQLSQLERQAKTDYDTSVWPGLSTLCAMMCGLSKGLPLLPH</sequence>
<dbReference type="PANTHER" id="PTHR34388">
    <property type="entry name" value="DNA POLYMERASE III SUBUNIT DELTA"/>
    <property type="match status" value="1"/>
</dbReference>
<evidence type="ECO:0000259" key="11">
    <source>
        <dbReference type="Pfam" id="PF14840"/>
    </source>
</evidence>
<evidence type="ECO:0000256" key="6">
    <source>
        <dbReference type="ARBA" id="ARBA00022932"/>
    </source>
</evidence>
<dbReference type="Pfam" id="PF06144">
    <property type="entry name" value="DNA_pol3_delta"/>
    <property type="match status" value="1"/>
</dbReference>
<comment type="similarity">
    <text evidence="7">Belongs to the DNA polymerase HolA subunit family.</text>
</comment>
<reference evidence="12 13" key="1">
    <citation type="submission" date="2014-12" db="EMBL/GenBank/DDBJ databases">
        <title>Mercury Reductase activity and rhizosphere competence traits in the genome of root associated Photobacterium halotolerans MELD1.</title>
        <authorList>
            <person name="Mathew D.C."/>
            <person name="Huang C.-C."/>
        </authorList>
    </citation>
    <scope>NUCLEOTIDE SEQUENCE [LARGE SCALE GENOMIC DNA]</scope>
    <source>
        <strain evidence="12 13">MELD1</strain>
    </source>
</reference>
<dbReference type="InterPro" id="IPR008921">
    <property type="entry name" value="DNA_pol3_clamp-load_cplx_C"/>
</dbReference>
<dbReference type="Proteomes" id="UP000033633">
    <property type="component" value="Unassembled WGS sequence"/>
</dbReference>
<dbReference type="AlphaFoldDB" id="A0A0F5VA85"/>
<dbReference type="Gene3D" id="3.40.50.300">
    <property type="entry name" value="P-loop containing nucleotide triphosphate hydrolases"/>
    <property type="match status" value="1"/>
</dbReference>
<keyword evidence="3" id="KW-0808">Transferase</keyword>
<dbReference type="InterPro" id="IPR027417">
    <property type="entry name" value="P-loop_NTPase"/>
</dbReference>
<dbReference type="PATRIC" id="fig|265726.11.peg.1379"/>
<proteinExistence type="inferred from homology"/>
<feature type="domain" description="DNA polymerase III subunit delta C-terminal" evidence="11">
    <location>
        <begin position="213"/>
        <end position="333"/>
    </location>
</feature>
<dbReference type="GO" id="GO:0003887">
    <property type="term" value="F:DNA-directed DNA polymerase activity"/>
    <property type="evidence" value="ECO:0007669"/>
    <property type="project" value="UniProtKB-UniRule"/>
</dbReference>
<dbReference type="PANTHER" id="PTHR34388:SF1">
    <property type="entry name" value="DNA POLYMERASE III SUBUNIT DELTA"/>
    <property type="match status" value="1"/>
</dbReference>
<keyword evidence="13" id="KW-1185">Reference proteome</keyword>
<dbReference type="RefSeq" id="WP_046221553.1">
    <property type="nucleotide sequence ID" value="NZ_JWYV01000014.1"/>
</dbReference>
<dbReference type="SUPFAM" id="SSF48019">
    <property type="entry name" value="post-AAA+ oligomerization domain-like"/>
    <property type="match status" value="1"/>
</dbReference>
<evidence type="ECO:0000256" key="7">
    <source>
        <dbReference type="ARBA" id="ARBA00034754"/>
    </source>
</evidence>
<name>A0A0F5VA85_9GAMM</name>
<keyword evidence="5" id="KW-0235">DNA replication</keyword>
<dbReference type="EMBL" id="JWYV01000014">
    <property type="protein sequence ID" value="KKC99012.1"/>
    <property type="molecule type" value="Genomic_DNA"/>
</dbReference>
<evidence type="ECO:0000313" key="13">
    <source>
        <dbReference type="Proteomes" id="UP000033633"/>
    </source>
</evidence>
<dbReference type="Pfam" id="PF14840">
    <property type="entry name" value="DNA_pol3_delt_C"/>
    <property type="match status" value="1"/>
</dbReference>
<evidence type="ECO:0000256" key="8">
    <source>
        <dbReference type="ARBA" id="ARBA00049244"/>
    </source>
</evidence>
<dbReference type="GO" id="GO:0006261">
    <property type="term" value="P:DNA-templated DNA replication"/>
    <property type="evidence" value="ECO:0007669"/>
    <property type="project" value="TreeGrafter"/>
</dbReference>
<evidence type="ECO:0000256" key="1">
    <source>
        <dbReference type="ARBA" id="ARBA00012417"/>
    </source>
</evidence>
<dbReference type="Gene3D" id="1.10.8.60">
    <property type="match status" value="1"/>
</dbReference>
<comment type="catalytic activity">
    <reaction evidence="8">
        <text>DNA(n) + a 2'-deoxyribonucleoside 5'-triphosphate = DNA(n+1) + diphosphate</text>
        <dbReference type="Rhea" id="RHEA:22508"/>
        <dbReference type="Rhea" id="RHEA-COMP:17339"/>
        <dbReference type="Rhea" id="RHEA-COMP:17340"/>
        <dbReference type="ChEBI" id="CHEBI:33019"/>
        <dbReference type="ChEBI" id="CHEBI:61560"/>
        <dbReference type="ChEBI" id="CHEBI:173112"/>
        <dbReference type="EC" id="2.7.7.7"/>
    </reaction>
</comment>
<dbReference type="InterPro" id="IPR005790">
    <property type="entry name" value="DNA_polIII_delta"/>
</dbReference>
<evidence type="ECO:0000256" key="5">
    <source>
        <dbReference type="ARBA" id="ARBA00022705"/>
    </source>
</evidence>
<dbReference type="NCBIfam" id="TIGR01128">
    <property type="entry name" value="holA"/>
    <property type="match status" value="1"/>
</dbReference>
<dbReference type="OrthoDB" id="9770982at2"/>
<organism evidence="12 13">
    <name type="scientific">Photobacterium halotolerans</name>
    <dbReference type="NCBI Taxonomy" id="265726"/>
    <lineage>
        <taxon>Bacteria</taxon>
        <taxon>Pseudomonadati</taxon>
        <taxon>Pseudomonadota</taxon>
        <taxon>Gammaproteobacteria</taxon>
        <taxon>Vibrionales</taxon>
        <taxon>Vibrionaceae</taxon>
        <taxon>Photobacterium</taxon>
    </lineage>
</organism>
<keyword evidence="6" id="KW-0239">DNA-directed DNA polymerase</keyword>
<comment type="caution">
    <text evidence="12">The sequence shown here is derived from an EMBL/GenBank/DDBJ whole genome shotgun (WGS) entry which is preliminary data.</text>
</comment>
<dbReference type="Gene3D" id="1.20.272.10">
    <property type="match status" value="1"/>
</dbReference>
<evidence type="ECO:0000313" key="12">
    <source>
        <dbReference type="EMBL" id="KKC99012.1"/>
    </source>
</evidence>
<evidence type="ECO:0000259" key="10">
    <source>
        <dbReference type="Pfam" id="PF06144"/>
    </source>
</evidence>
<feature type="domain" description="DNA polymerase III delta N-terminal" evidence="10">
    <location>
        <begin position="20"/>
        <end position="138"/>
    </location>
</feature>
<evidence type="ECO:0000256" key="9">
    <source>
        <dbReference type="NCBIfam" id="TIGR01128"/>
    </source>
</evidence>
<dbReference type="GO" id="GO:0009360">
    <property type="term" value="C:DNA polymerase III complex"/>
    <property type="evidence" value="ECO:0007669"/>
    <property type="project" value="UniProtKB-UniRule"/>
</dbReference>
<dbReference type="GO" id="GO:0003677">
    <property type="term" value="F:DNA binding"/>
    <property type="evidence" value="ECO:0007669"/>
    <property type="project" value="InterPro"/>
</dbReference>
<dbReference type="STRING" id="265726.KY46_15665"/>
<keyword evidence="4" id="KW-0548">Nucleotidyltransferase</keyword>
<evidence type="ECO:0000256" key="2">
    <source>
        <dbReference type="ARBA" id="ARBA00017703"/>
    </source>
</evidence>